<proteinExistence type="inferred from homology"/>
<dbReference type="InterPro" id="IPR007454">
    <property type="entry name" value="UPF0250_YbeD-like"/>
</dbReference>
<dbReference type="AlphaFoldDB" id="A0A0R0CGW9"/>
<accession>A0A0R0CGW9</accession>
<dbReference type="InterPro" id="IPR027471">
    <property type="entry name" value="YbeD-like_sf"/>
</dbReference>
<comment type="similarity">
    <text evidence="1">Belongs to the UPF0250 family.</text>
</comment>
<evidence type="ECO:0000313" key="3">
    <source>
        <dbReference type="Proteomes" id="UP000050864"/>
    </source>
</evidence>
<protein>
    <recommendedName>
        <fullName evidence="1">UPF0250 protein ABB26_05425</fullName>
    </recommendedName>
</protein>
<sequence length="92" mass="10552">MEIKSDNPEHGYQFPGTFELSAMGAANIGLERELPQLLQNAGIEVLEERISWKHSSNDKYVSVRIAFKAENREQYDAAHEALRNHPEVKWTL</sequence>
<gene>
    <name evidence="2" type="ORF">ABB26_05425</name>
</gene>
<dbReference type="Pfam" id="PF04359">
    <property type="entry name" value="DUF493"/>
    <property type="match status" value="1"/>
</dbReference>
<dbReference type="Gene3D" id="3.30.70.260">
    <property type="match status" value="1"/>
</dbReference>
<dbReference type="HAMAP" id="MF_00659">
    <property type="entry name" value="UPF0250"/>
    <property type="match status" value="1"/>
</dbReference>
<reference evidence="2 3" key="1">
    <citation type="submission" date="2015-05" db="EMBL/GenBank/DDBJ databases">
        <title>Genome sequencing and analysis of members of genus Stenotrophomonas.</title>
        <authorList>
            <person name="Patil P.P."/>
            <person name="Midha S."/>
            <person name="Patil P.B."/>
        </authorList>
    </citation>
    <scope>NUCLEOTIDE SEQUENCE [LARGE SCALE GENOMIC DNA]</scope>
    <source>
        <strain evidence="2 3">DSM 18929</strain>
    </source>
</reference>
<organism evidence="2 3">
    <name type="scientific">Stenotrophomonas humi</name>
    <dbReference type="NCBI Taxonomy" id="405444"/>
    <lineage>
        <taxon>Bacteria</taxon>
        <taxon>Pseudomonadati</taxon>
        <taxon>Pseudomonadota</taxon>
        <taxon>Gammaproteobacteria</taxon>
        <taxon>Lysobacterales</taxon>
        <taxon>Lysobacteraceae</taxon>
        <taxon>Stenotrophomonas</taxon>
    </lineage>
</organism>
<name>A0A0R0CGW9_9GAMM</name>
<dbReference type="STRING" id="405444.ABB26_05425"/>
<keyword evidence="3" id="KW-1185">Reference proteome</keyword>
<dbReference type="SUPFAM" id="SSF117991">
    <property type="entry name" value="YbeD/HP0495-like"/>
    <property type="match status" value="1"/>
</dbReference>
<dbReference type="PATRIC" id="fig|405444.3.peg.78"/>
<comment type="caution">
    <text evidence="2">The sequence shown here is derived from an EMBL/GenBank/DDBJ whole genome shotgun (WGS) entry which is preliminary data.</text>
</comment>
<evidence type="ECO:0000313" key="2">
    <source>
        <dbReference type="EMBL" id="KRG64980.1"/>
    </source>
</evidence>
<evidence type="ECO:0000256" key="1">
    <source>
        <dbReference type="HAMAP-Rule" id="MF_00659"/>
    </source>
</evidence>
<dbReference type="RefSeq" id="WP_057632710.1">
    <property type="nucleotide sequence ID" value="NZ_LDJI01000010.1"/>
</dbReference>
<dbReference type="NCBIfam" id="NF002066">
    <property type="entry name" value="PRK00907.1"/>
    <property type="match status" value="1"/>
</dbReference>
<dbReference type="Proteomes" id="UP000050864">
    <property type="component" value="Unassembled WGS sequence"/>
</dbReference>
<dbReference type="OrthoDB" id="9793424at2"/>
<dbReference type="EMBL" id="LDJI01000010">
    <property type="protein sequence ID" value="KRG64980.1"/>
    <property type="molecule type" value="Genomic_DNA"/>
</dbReference>